<evidence type="ECO:0000313" key="1">
    <source>
        <dbReference type="EMBL" id="GAG04452.1"/>
    </source>
</evidence>
<reference evidence="1" key="1">
    <citation type="journal article" date="2014" name="Front. Microbiol.">
        <title>High frequency of phylogenetically diverse reductive dehalogenase-homologous genes in deep subseafloor sedimentary metagenomes.</title>
        <authorList>
            <person name="Kawai M."/>
            <person name="Futagami T."/>
            <person name="Toyoda A."/>
            <person name="Takaki Y."/>
            <person name="Nishi S."/>
            <person name="Hori S."/>
            <person name="Arai W."/>
            <person name="Tsubouchi T."/>
            <person name="Morono Y."/>
            <person name="Uchiyama I."/>
            <person name="Ito T."/>
            <person name="Fujiyama A."/>
            <person name="Inagaki F."/>
            <person name="Takami H."/>
        </authorList>
    </citation>
    <scope>NUCLEOTIDE SEQUENCE</scope>
    <source>
        <strain evidence="1">Expedition CK06-06</strain>
    </source>
</reference>
<dbReference type="EMBL" id="BARS01022825">
    <property type="protein sequence ID" value="GAG04452.1"/>
    <property type="molecule type" value="Genomic_DNA"/>
</dbReference>
<accession>X0UZ76</accession>
<comment type="caution">
    <text evidence="1">The sequence shown here is derived from an EMBL/GenBank/DDBJ whole genome shotgun (WGS) entry which is preliminary data.</text>
</comment>
<dbReference type="AlphaFoldDB" id="X0UZ76"/>
<gene>
    <name evidence="1" type="ORF">S01H1_36435</name>
</gene>
<sequence>MWNDDFAHPFTWKYTGEGLHEKVIARFNKQLIIENSQMDIKFLTKQLLLMSNIVHTYPHKAQTEEWKQLCDLLGEKRNYLYSIINSGTKEIQIDKAHQALDRLNAILI</sequence>
<protein>
    <submittedName>
        <fullName evidence="1">Uncharacterized protein</fullName>
    </submittedName>
</protein>
<proteinExistence type="predicted"/>
<name>X0UZ76_9ZZZZ</name>
<organism evidence="1">
    <name type="scientific">marine sediment metagenome</name>
    <dbReference type="NCBI Taxonomy" id="412755"/>
    <lineage>
        <taxon>unclassified sequences</taxon>
        <taxon>metagenomes</taxon>
        <taxon>ecological metagenomes</taxon>
    </lineage>
</organism>